<evidence type="ECO:0008006" key="3">
    <source>
        <dbReference type="Google" id="ProtNLM"/>
    </source>
</evidence>
<proteinExistence type="predicted"/>
<protein>
    <recommendedName>
        <fullName evidence="3">DUF559 domain-containing protein</fullName>
    </recommendedName>
</protein>
<evidence type="ECO:0000313" key="2">
    <source>
        <dbReference type="Proteomes" id="UP000598146"/>
    </source>
</evidence>
<gene>
    <name evidence="1" type="ORF">I4J89_11175</name>
</gene>
<dbReference type="AlphaFoldDB" id="A0A931C4E6"/>
<dbReference type="RefSeq" id="WP_196413802.1">
    <property type="nucleotide sequence ID" value="NZ_JADQTO010000004.1"/>
</dbReference>
<organism evidence="1 2">
    <name type="scientific">Actinoplanes aureus</name>
    <dbReference type="NCBI Taxonomy" id="2792083"/>
    <lineage>
        <taxon>Bacteria</taxon>
        <taxon>Bacillati</taxon>
        <taxon>Actinomycetota</taxon>
        <taxon>Actinomycetes</taxon>
        <taxon>Micromonosporales</taxon>
        <taxon>Micromonosporaceae</taxon>
        <taxon>Actinoplanes</taxon>
    </lineage>
</organism>
<name>A0A931C4E6_9ACTN</name>
<accession>A0A931C4E6</accession>
<sequence length="334" mass="36835">MADKAAQLEQLLERQHAVISRPQALQSLSSSAIERRIASNRWQAPHRGVYVAHSGPLDRPQHRWVAVLGTVAGRPALLGGLSALETVGLRGFPTEVVHVLVPARVTPRSPPRGVVAHRTSNLRSADVHRTGDPPGTRPARSLVDAAQWARSDRQARAILAAGFQQRLVREEEMTSVLAGMPRVRRRAVIVEAVSEAAAGAHSVPEMEFRRLCRMGGLPEPKLQTERRDGAGRRRYLDAYFTGYGVHVEIDGALHLDARQWWADMSRQNALWIAGDRVLRFPAWAIRSEPAEVLRQLTTALTAAGWTASSRRTRGFGGCSSDLEAQVRRGRPCRP</sequence>
<dbReference type="EMBL" id="JADQTO010000004">
    <property type="protein sequence ID" value="MBG0562024.1"/>
    <property type="molecule type" value="Genomic_DNA"/>
</dbReference>
<keyword evidence="2" id="KW-1185">Reference proteome</keyword>
<comment type="caution">
    <text evidence="1">The sequence shown here is derived from an EMBL/GenBank/DDBJ whole genome shotgun (WGS) entry which is preliminary data.</text>
</comment>
<evidence type="ECO:0000313" key="1">
    <source>
        <dbReference type="EMBL" id="MBG0562024.1"/>
    </source>
</evidence>
<reference evidence="1" key="1">
    <citation type="submission" date="2020-11" db="EMBL/GenBank/DDBJ databases">
        <title>Isolation and identification of active actinomycetes.</title>
        <authorList>
            <person name="Sun X."/>
        </authorList>
    </citation>
    <scope>NUCLEOTIDE SEQUENCE</scope>
    <source>
        <strain evidence="1">NEAU-A11</strain>
    </source>
</reference>
<dbReference type="Proteomes" id="UP000598146">
    <property type="component" value="Unassembled WGS sequence"/>
</dbReference>